<evidence type="ECO:0000259" key="4">
    <source>
        <dbReference type="SMART" id="SM00967"/>
    </source>
</evidence>
<dbReference type="GO" id="GO:0005737">
    <property type="term" value="C:cytoplasm"/>
    <property type="evidence" value="ECO:0007669"/>
    <property type="project" value="UniProtKB-ARBA"/>
</dbReference>
<gene>
    <name evidence="5" type="ORF">DB43_HM00080</name>
</gene>
<dbReference type="InterPro" id="IPR029026">
    <property type="entry name" value="tRNA_m1G_MTases_N"/>
</dbReference>
<dbReference type="Pfam" id="PF22435">
    <property type="entry name" value="MRM3-like_sub_bind"/>
    <property type="match status" value="1"/>
</dbReference>
<dbReference type="InterPro" id="IPR053888">
    <property type="entry name" value="MRM3-like_sub_bind"/>
</dbReference>
<dbReference type="InterPro" id="IPR029028">
    <property type="entry name" value="Alpha/beta_knot_MTases"/>
</dbReference>
<dbReference type="EMBL" id="JSAM01000108">
    <property type="protein sequence ID" value="KIA76685.1"/>
    <property type="molecule type" value="Genomic_DNA"/>
</dbReference>
<feature type="domain" description="RNA 2-O ribose methyltransferase substrate binding" evidence="4">
    <location>
        <begin position="40"/>
        <end position="116"/>
    </location>
</feature>
<evidence type="ECO:0000313" key="6">
    <source>
        <dbReference type="Proteomes" id="UP000031307"/>
    </source>
</evidence>
<dbReference type="SUPFAM" id="SSF75217">
    <property type="entry name" value="alpha/beta knot"/>
    <property type="match status" value="1"/>
</dbReference>
<keyword evidence="3" id="KW-0808">Transferase</keyword>
<dbReference type="PANTHER" id="PTHR43191">
    <property type="entry name" value="RRNA METHYLTRANSFERASE 3"/>
    <property type="match status" value="1"/>
</dbReference>
<evidence type="ECO:0000256" key="2">
    <source>
        <dbReference type="ARBA" id="ARBA00022603"/>
    </source>
</evidence>
<dbReference type="GO" id="GO:0003723">
    <property type="term" value="F:RNA binding"/>
    <property type="evidence" value="ECO:0007669"/>
    <property type="project" value="InterPro"/>
</dbReference>
<dbReference type="PATRIC" id="fig|83552.4.peg.2194"/>
<keyword evidence="2" id="KW-0489">Methyltransferase</keyword>
<accession>A0A0C1C6C5</accession>
<dbReference type="GO" id="GO:0008173">
    <property type="term" value="F:RNA methyltransferase activity"/>
    <property type="evidence" value="ECO:0007669"/>
    <property type="project" value="InterPro"/>
</dbReference>
<evidence type="ECO:0000256" key="3">
    <source>
        <dbReference type="ARBA" id="ARBA00022679"/>
    </source>
</evidence>
<proteinExistence type="inferred from homology"/>
<dbReference type="SMART" id="SM00967">
    <property type="entry name" value="SpoU_sub_bind"/>
    <property type="match status" value="1"/>
</dbReference>
<dbReference type="InterPro" id="IPR013123">
    <property type="entry name" value="SpoU_subst-bd"/>
</dbReference>
<sequence length="280" mass="30874">MPIMNNQADPLLITSLQNPKIKQAVKLRERHARKQTDLFLIEGYRELLRAVDAGRKMETLFFCPELYLGTNEASLIQKIAKTGASLYQCTESVFKKLSYRDRPDGLIAIAPQFHLSLEDLGKQLKNQNNPFLIVAEAIEKPGNLGTILRCSDAVGLDALIVCDACTDIHNPNVVRASVGTLFTVPVIESQGAETLQWLKQKGISILAATPHAKQELADIDLTGPLAIAVGTEQLGLSPQWMEQADIQVRIPMYGIADSLNVAMATTILLYEALRQRKGKK</sequence>
<organism evidence="5 6">
    <name type="scientific">Parachlamydia acanthamoebae</name>
    <dbReference type="NCBI Taxonomy" id="83552"/>
    <lineage>
        <taxon>Bacteria</taxon>
        <taxon>Pseudomonadati</taxon>
        <taxon>Chlamydiota</taxon>
        <taxon>Chlamydiia</taxon>
        <taxon>Parachlamydiales</taxon>
        <taxon>Parachlamydiaceae</taxon>
        <taxon>Parachlamydia</taxon>
    </lineage>
</organism>
<protein>
    <recommendedName>
        <fullName evidence="4">RNA 2-O ribose methyltransferase substrate binding domain-containing protein</fullName>
    </recommendedName>
</protein>
<dbReference type="CDD" id="cd18104">
    <property type="entry name" value="SpoU-like_RNA-MTase"/>
    <property type="match status" value="1"/>
</dbReference>
<evidence type="ECO:0000256" key="1">
    <source>
        <dbReference type="ARBA" id="ARBA00007228"/>
    </source>
</evidence>
<evidence type="ECO:0000313" key="5">
    <source>
        <dbReference type="EMBL" id="KIA76685.1"/>
    </source>
</evidence>
<dbReference type="InterPro" id="IPR001537">
    <property type="entry name" value="SpoU_MeTrfase"/>
</dbReference>
<dbReference type="SUPFAM" id="SSF55315">
    <property type="entry name" value="L30e-like"/>
    <property type="match status" value="1"/>
</dbReference>
<dbReference type="GO" id="GO:0032259">
    <property type="term" value="P:methylation"/>
    <property type="evidence" value="ECO:0007669"/>
    <property type="project" value="UniProtKB-KW"/>
</dbReference>
<reference evidence="5 6" key="1">
    <citation type="journal article" date="2014" name="Mol. Biol. Evol.">
        <title>Massive expansion of Ubiquitination-related gene families within the Chlamydiae.</title>
        <authorList>
            <person name="Domman D."/>
            <person name="Collingro A."/>
            <person name="Lagkouvardos I."/>
            <person name="Gehre L."/>
            <person name="Weinmaier T."/>
            <person name="Rattei T."/>
            <person name="Subtil A."/>
            <person name="Horn M."/>
        </authorList>
    </citation>
    <scope>NUCLEOTIDE SEQUENCE [LARGE SCALE GENOMIC DNA]</scope>
    <source>
        <strain evidence="5 6">OEW1</strain>
    </source>
</reference>
<dbReference type="AlphaFoldDB" id="A0A0C1C6C5"/>
<dbReference type="PANTHER" id="PTHR43191:SF2">
    <property type="entry name" value="RRNA METHYLTRANSFERASE 3, MITOCHONDRIAL"/>
    <property type="match status" value="1"/>
</dbReference>
<comment type="caution">
    <text evidence="5">The sequence shown here is derived from an EMBL/GenBank/DDBJ whole genome shotgun (WGS) entry which is preliminary data.</text>
</comment>
<dbReference type="Proteomes" id="UP000031307">
    <property type="component" value="Unassembled WGS sequence"/>
</dbReference>
<comment type="similarity">
    <text evidence="1">Belongs to the class IV-like SAM-binding methyltransferase superfamily. RNA methyltransferase TrmH family.</text>
</comment>
<dbReference type="Pfam" id="PF00588">
    <property type="entry name" value="SpoU_methylase"/>
    <property type="match status" value="1"/>
</dbReference>
<dbReference type="GO" id="GO:0006396">
    <property type="term" value="P:RNA processing"/>
    <property type="evidence" value="ECO:0007669"/>
    <property type="project" value="InterPro"/>
</dbReference>
<dbReference type="Gene3D" id="3.30.1330.30">
    <property type="match status" value="1"/>
</dbReference>
<dbReference type="InterPro" id="IPR051259">
    <property type="entry name" value="rRNA_Methyltransferase"/>
</dbReference>
<dbReference type="Gene3D" id="3.40.1280.10">
    <property type="match status" value="1"/>
</dbReference>
<dbReference type="InterPro" id="IPR029064">
    <property type="entry name" value="Ribosomal_eL30-like_sf"/>
</dbReference>
<name>A0A0C1C6C5_9BACT</name>